<accession>A0A414KEQ0</accession>
<evidence type="ECO:0000313" key="1">
    <source>
        <dbReference type="EMBL" id="RHE74346.1"/>
    </source>
</evidence>
<sequence length="181" mass="20374">MVKIGYLMAKVKEKIFHNHEILYDYYRCVGGVKIGKDCLLCSSPMTREPYLINIGNNVTVSTNVTFVTHDNSIKLLYPEKSDVFGKIVIGNNCFIGENVTILYGVTLADNIIVAAGSVVTKSFRNSNIIIGGNPAHIINTWDKFSEKIKDNVITRKEMENCKERDSSFLIYSINKEDLCTH</sequence>
<protein>
    <submittedName>
        <fullName evidence="1">Acyltransferase</fullName>
    </submittedName>
</protein>
<dbReference type="Pfam" id="PF14602">
    <property type="entry name" value="Hexapep_2"/>
    <property type="match status" value="1"/>
</dbReference>
<evidence type="ECO:0000313" key="2">
    <source>
        <dbReference type="Proteomes" id="UP000283928"/>
    </source>
</evidence>
<keyword evidence="1" id="KW-0012">Acyltransferase</keyword>
<proteinExistence type="predicted"/>
<dbReference type="InterPro" id="IPR011004">
    <property type="entry name" value="Trimer_LpxA-like_sf"/>
</dbReference>
<name>A0A414KEQ0_9FIRM</name>
<keyword evidence="1" id="KW-0808">Transferase</keyword>
<dbReference type="EMBL" id="QSKO01000013">
    <property type="protein sequence ID" value="RHE74346.1"/>
    <property type="molecule type" value="Genomic_DNA"/>
</dbReference>
<dbReference type="PANTHER" id="PTHR23416:SF78">
    <property type="entry name" value="LIPOPOLYSACCHARIDE BIOSYNTHESIS O-ACETYL TRANSFERASE WBBJ-RELATED"/>
    <property type="match status" value="1"/>
</dbReference>
<dbReference type="InterPro" id="IPR001451">
    <property type="entry name" value="Hexapep"/>
</dbReference>
<dbReference type="SUPFAM" id="SSF51161">
    <property type="entry name" value="Trimeric LpxA-like enzymes"/>
    <property type="match status" value="1"/>
</dbReference>
<dbReference type="CDD" id="cd04647">
    <property type="entry name" value="LbH_MAT_like"/>
    <property type="match status" value="1"/>
</dbReference>
<dbReference type="InterPro" id="IPR051159">
    <property type="entry name" value="Hexapeptide_acetyltransf"/>
</dbReference>
<dbReference type="PANTHER" id="PTHR23416">
    <property type="entry name" value="SIALIC ACID SYNTHASE-RELATED"/>
    <property type="match status" value="1"/>
</dbReference>
<reference evidence="1 2" key="1">
    <citation type="submission" date="2018-08" db="EMBL/GenBank/DDBJ databases">
        <title>A genome reference for cultivated species of the human gut microbiota.</title>
        <authorList>
            <person name="Zou Y."/>
            <person name="Xue W."/>
            <person name="Luo G."/>
        </authorList>
    </citation>
    <scope>NUCLEOTIDE SEQUENCE [LARGE SCALE GENOMIC DNA]</scope>
    <source>
        <strain evidence="1 2">AM27-32LB</strain>
    </source>
</reference>
<dbReference type="AlphaFoldDB" id="A0A414KEQ0"/>
<comment type="caution">
    <text evidence="1">The sequence shown here is derived from an EMBL/GenBank/DDBJ whole genome shotgun (WGS) entry which is preliminary data.</text>
</comment>
<organism evidence="1 2">
    <name type="scientific">Blautia obeum</name>
    <dbReference type="NCBI Taxonomy" id="40520"/>
    <lineage>
        <taxon>Bacteria</taxon>
        <taxon>Bacillati</taxon>
        <taxon>Bacillota</taxon>
        <taxon>Clostridia</taxon>
        <taxon>Lachnospirales</taxon>
        <taxon>Lachnospiraceae</taxon>
        <taxon>Blautia</taxon>
    </lineage>
</organism>
<dbReference type="GO" id="GO:0016746">
    <property type="term" value="F:acyltransferase activity"/>
    <property type="evidence" value="ECO:0007669"/>
    <property type="project" value="UniProtKB-KW"/>
</dbReference>
<gene>
    <name evidence="1" type="ORF">DW723_09930</name>
</gene>
<dbReference type="Gene3D" id="2.160.10.10">
    <property type="entry name" value="Hexapeptide repeat proteins"/>
    <property type="match status" value="1"/>
</dbReference>
<dbReference type="Proteomes" id="UP000283928">
    <property type="component" value="Unassembled WGS sequence"/>
</dbReference>